<dbReference type="Proteomes" id="UP001172386">
    <property type="component" value="Unassembled WGS sequence"/>
</dbReference>
<name>A0ACC3A875_9EURO</name>
<gene>
    <name evidence="1" type="ORF">H2198_004562</name>
</gene>
<accession>A0ACC3A875</accession>
<comment type="caution">
    <text evidence="1">The sequence shown here is derived from an EMBL/GenBank/DDBJ whole genome shotgun (WGS) entry which is preliminary data.</text>
</comment>
<proteinExistence type="predicted"/>
<protein>
    <submittedName>
        <fullName evidence="1">Uncharacterized protein</fullName>
    </submittedName>
</protein>
<evidence type="ECO:0000313" key="1">
    <source>
        <dbReference type="EMBL" id="KAJ9657070.1"/>
    </source>
</evidence>
<dbReference type="EMBL" id="JAPDRQ010000069">
    <property type="protein sequence ID" value="KAJ9657070.1"/>
    <property type="molecule type" value="Genomic_DNA"/>
</dbReference>
<reference evidence="1" key="1">
    <citation type="submission" date="2022-10" db="EMBL/GenBank/DDBJ databases">
        <title>Culturing micro-colonial fungi from biological soil crusts in the Mojave desert and describing Neophaeococcomyces mojavensis, and introducing the new genera and species Taxawa tesnikishii.</title>
        <authorList>
            <person name="Kurbessoian T."/>
            <person name="Stajich J.E."/>
        </authorList>
    </citation>
    <scope>NUCLEOTIDE SEQUENCE</scope>
    <source>
        <strain evidence="1">JES_112</strain>
    </source>
</reference>
<organism evidence="1 2">
    <name type="scientific">Neophaeococcomyces mojaviensis</name>
    <dbReference type="NCBI Taxonomy" id="3383035"/>
    <lineage>
        <taxon>Eukaryota</taxon>
        <taxon>Fungi</taxon>
        <taxon>Dikarya</taxon>
        <taxon>Ascomycota</taxon>
        <taxon>Pezizomycotina</taxon>
        <taxon>Eurotiomycetes</taxon>
        <taxon>Chaetothyriomycetidae</taxon>
        <taxon>Chaetothyriales</taxon>
        <taxon>Chaetothyriales incertae sedis</taxon>
        <taxon>Neophaeococcomyces</taxon>
    </lineage>
</organism>
<sequence>MFDEQLARRQSSTSNTTRTPVFNISLPIDHFNKSDTRRFNNQYWVNDTWYQPGGPIFFFDGGESGITTQIVSLYLANDTSSTIALAKKYHGLAILWEHRYYGGSLPFPINSSASSSVSAAEPVGAPASYKYLTVEQALEDVVYFANHLEEGGYKANDLDLLHPSKTPWVWVGGSYPGIRGTFMRMRNPEIIHAVWASSPPTEAIYSGASYLSPIARSLPQNCSTDIQAIIKHVDQILAGPKSAQEYRDIQNLTYAAQLAGLPGGFNRTFNYTVALGYDPYSIAQVMRNGFVSFFQSYGPSLITHPFCNYLESYNPGVPGNVTNNTILSILSNPGNAPVSPQGLLATHNNNLTIGVHAYFYAYARNYQHIYRDVVTIAGSAGALVEIEDVLEYETEAPVNAFADQSSWVWQVNTEFGWFQAYDPSYDTPGNHIVSRFYNVTSLQQNQRKAQFSSATIAALPARPNVDAFNKYGGWNMTPSNVMFTDGDADPWRSGSVFSQETELGAPNRRPTTVVPQCGKPPPDGEVYGALYPGAAHVWDLRQVAWVGGKNGVGLYPDGRTPQQVGLDLFEKALDVWLPCFTGTK</sequence>
<keyword evidence="2" id="KW-1185">Reference proteome</keyword>
<evidence type="ECO:0000313" key="2">
    <source>
        <dbReference type="Proteomes" id="UP001172386"/>
    </source>
</evidence>